<dbReference type="SUPFAM" id="SSF53807">
    <property type="entry name" value="Helical backbone' metal receptor"/>
    <property type="match status" value="1"/>
</dbReference>
<dbReference type="Proteomes" id="UP000622707">
    <property type="component" value="Unassembled WGS sequence"/>
</dbReference>
<evidence type="ECO:0000313" key="4">
    <source>
        <dbReference type="EMBL" id="MBL0428456.1"/>
    </source>
</evidence>
<comment type="caution">
    <text evidence="4">The sequence shown here is derived from an EMBL/GenBank/DDBJ whole genome shotgun (WGS) entry which is preliminary data.</text>
</comment>
<dbReference type="Pfam" id="PF01497">
    <property type="entry name" value="Peripla_BP_2"/>
    <property type="match status" value="1"/>
</dbReference>
<feature type="domain" description="Fe/B12 periplasmic-binding" evidence="3">
    <location>
        <begin position="46"/>
        <end position="295"/>
    </location>
</feature>
<evidence type="ECO:0000256" key="1">
    <source>
        <dbReference type="ARBA" id="ARBA00022729"/>
    </source>
</evidence>
<protein>
    <submittedName>
        <fullName evidence="4">ABC transporter substrate-binding protein</fullName>
    </submittedName>
</protein>
<proteinExistence type="predicted"/>
<keyword evidence="5" id="KW-1185">Reference proteome</keyword>
<name>A0ABS1JWH9_9BURK</name>
<feature type="chain" id="PRO_5047014507" evidence="2">
    <location>
        <begin position="28"/>
        <end position="298"/>
    </location>
</feature>
<dbReference type="RefSeq" id="WP_201693093.1">
    <property type="nucleotide sequence ID" value="NZ_JAEQND010000018.1"/>
</dbReference>
<gene>
    <name evidence="4" type="ORF">JI746_25350</name>
</gene>
<evidence type="ECO:0000313" key="5">
    <source>
        <dbReference type="Proteomes" id="UP000622707"/>
    </source>
</evidence>
<sequence length="298" mass="32046">MHEGPRLAACRAVLLLVLLWLAAAAHAVEVVDDRGRRIEITRPPQRIVSLMPSLTETVCALGACRRLVGVDDYSNWPPSVNALPHVGGLEDARVESIVALQPDLVLAPTSSRVLPRLQTLGLPVLALEPRMLRDVRRVLQVLGPVLEAGDPDAVWQAINREVQVAARKMPPALRGTRVYVEVGSTPYAASESSFIGELLVRLGAENIVPGGLGPFPKLNPEFVVRADPQVIIVGRGDAPGLGTRPGWQHIDALRRGRVCAIDADQMNVLMRAGPRLGEAAHLLVDCIEGRLGDGGRGR</sequence>
<accession>A0ABS1JWH9</accession>
<reference evidence="4 5" key="1">
    <citation type="journal article" date="2017" name="Int. J. Syst. Evol. Microbiol.">
        <title>Ramlibacter alkalitolerans sp. nov., alkali-tolerant bacterium isolated from soil of ginseng.</title>
        <authorList>
            <person name="Lee D.H."/>
            <person name="Cha C.J."/>
        </authorList>
    </citation>
    <scope>NUCLEOTIDE SEQUENCE [LARGE SCALE GENOMIC DNA]</scope>
    <source>
        <strain evidence="4 5">KACC 19305</strain>
    </source>
</reference>
<dbReference type="InterPro" id="IPR054828">
    <property type="entry name" value="Vit_B12_bind_prot"/>
</dbReference>
<dbReference type="InterPro" id="IPR050902">
    <property type="entry name" value="ABC_Transporter_SBP"/>
</dbReference>
<dbReference type="InterPro" id="IPR002491">
    <property type="entry name" value="ABC_transptr_periplasmic_BD"/>
</dbReference>
<dbReference type="EMBL" id="JAEQND010000018">
    <property type="protein sequence ID" value="MBL0428456.1"/>
    <property type="molecule type" value="Genomic_DNA"/>
</dbReference>
<dbReference type="PANTHER" id="PTHR30535">
    <property type="entry name" value="VITAMIN B12-BINDING PROTEIN"/>
    <property type="match status" value="1"/>
</dbReference>
<evidence type="ECO:0000259" key="3">
    <source>
        <dbReference type="PROSITE" id="PS50983"/>
    </source>
</evidence>
<dbReference type="NCBIfam" id="NF038402">
    <property type="entry name" value="TroA_like"/>
    <property type="match status" value="1"/>
</dbReference>
<evidence type="ECO:0000256" key="2">
    <source>
        <dbReference type="SAM" id="SignalP"/>
    </source>
</evidence>
<dbReference type="PROSITE" id="PS50983">
    <property type="entry name" value="FE_B12_PBP"/>
    <property type="match status" value="1"/>
</dbReference>
<feature type="signal peptide" evidence="2">
    <location>
        <begin position="1"/>
        <end position="27"/>
    </location>
</feature>
<dbReference type="PANTHER" id="PTHR30535:SF34">
    <property type="entry name" value="MOLYBDATE-BINDING PROTEIN MOLA"/>
    <property type="match status" value="1"/>
</dbReference>
<dbReference type="Gene3D" id="3.40.50.1980">
    <property type="entry name" value="Nitrogenase molybdenum iron protein domain"/>
    <property type="match status" value="2"/>
</dbReference>
<keyword evidence="1 2" id="KW-0732">Signal</keyword>
<organism evidence="4 5">
    <name type="scientific">Ramlibacter alkalitolerans</name>
    <dbReference type="NCBI Taxonomy" id="2039631"/>
    <lineage>
        <taxon>Bacteria</taxon>
        <taxon>Pseudomonadati</taxon>
        <taxon>Pseudomonadota</taxon>
        <taxon>Betaproteobacteria</taxon>
        <taxon>Burkholderiales</taxon>
        <taxon>Comamonadaceae</taxon>
        <taxon>Ramlibacter</taxon>
    </lineage>
</organism>